<dbReference type="RefSeq" id="WP_174406561.1">
    <property type="nucleotide sequence ID" value="NZ_BLVO01000016.1"/>
</dbReference>
<dbReference type="EMBL" id="BLVO01000016">
    <property type="protein sequence ID" value="GFM34913.1"/>
    <property type="molecule type" value="Genomic_DNA"/>
</dbReference>
<dbReference type="Gene3D" id="3.40.50.2300">
    <property type="match status" value="2"/>
</dbReference>
<sequence>MKNSHTSILRHIAALAAFCLFMAANAVPVACAGTPAAALIAATTAAGTTPLSPTGPASSIATTGNSTTAPLKTVAYFEAGPYWEFSLIYKQVRASLEQRGLLQHLNFPQSLYISPGWNASNADYRREAAKLMTNSSVDMILAMGTAATKALLAENNGITPIMSIDVADPVGAGIVDAQTGKTAPNLTIQYQRDKWYKVFTLFHQALPFSRLGIMYHDSPEGLSYSNVNEAREVARERGFTLVEYPYLDKAESMDTCTKGVNALLDQGVDAFYISALNCFDWTQGNPQPMFDTLNSRKIRTFARDGSIHVRRGALMGLSTLNYLPLGRFYADRIGQRLNLLPPTAVLEKESYTPKITLNIVTASNLGIDLPLLLLISADEIFDSTLAGVQNATMAQ</sequence>
<evidence type="ECO:0000313" key="3">
    <source>
        <dbReference type="Proteomes" id="UP000503840"/>
    </source>
</evidence>
<feature type="signal peptide" evidence="1">
    <location>
        <begin position="1"/>
        <end position="26"/>
    </location>
</feature>
<feature type="chain" id="PRO_5029810655" description="ABC transporter substrate-binding protein" evidence="1">
    <location>
        <begin position="27"/>
        <end position="395"/>
    </location>
</feature>
<evidence type="ECO:0000256" key="1">
    <source>
        <dbReference type="SAM" id="SignalP"/>
    </source>
</evidence>
<proteinExistence type="predicted"/>
<organism evidence="2 3">
    <name type="scientific">Desulfovibrio subterraneus</name>
    <dbReference type="NCBI Taxonomy" id="2718620"/>
    <lineage>
        <taxon>Bacteria</taxon>
        <taxon>Pseudomonadati</taxon>
        <taxon>Thermodesulfobacteriota</taxon>
        <taxon>Desulfovibrionia</taxon>
        <taxon>Desulfovibrionales</taxon>
        <taxon>Desulfovibrionaceae</taxon>
        <taxon>Desulfovibrio</taxon>
    </lineage>
</organism>
<dbReference type="PANTHER" id="PTHR35271">
    <property type="entry name" value="ABC TRANSPORTER, SUBSTRATE-BINDING LIPOPROTEIN-RELATED"/>
    <property type="match status" value="1"/>
</dbReference>
<dbReference type="Pfam" id="PF04392">
    <property type="entry name" value="ABC_sub_bind"/>
    <property type="match status" value="1"/>
</dbReference>
<accession>A0A7J0BMB0</accession>
<dbReference type="AlphaFoldDB" id="A0A7J0BMB0"/>
<keyword evidence="1" id="KW-0732">Signal</keyword>
<evidence type="ECO:0008006" key="4">
    <source>
        <dbReference type="Google" id="ProtNLM"/>
    </source>
</evidence>
<protein>
    <recommendedName>
        <fullName evidence="4">ABC transporter substrate-binding protein</fullName>
    </recommendedName>
</protein>
<gene>
    <name evidence="2" type="ORF">DSM101010T_32780</name>
</gene>
<evidence type="ECO:0000313" key="2">
    <source>
        <dbReference type="EMBL" id="GFM34913.1"/>
    </source>
</evidence>
<dbReference type="PANTHER" id="PTHR35271:SF1">
    <property type="entry name" value="ABC TRANSPORTER, SUBSTRATE-BINDING LIPOPROTEIN"/>
    <property type="match status" value="1"/>
</dbReference>
<dbReference type="InterPro" id="IPR007487">
    <property type="entry name" value="ABC_transpt-TYRBP-like"/>
</dbReference>
<reference evidence="2 3" key="1">
    <citation type="submission" date="2020-05" db="EMBL/GenBank/DDBJ databases">
        <title>Draft genome sequence of Desulfovibrio sp. strain HN2T.</title>
        <authorList>
            <person name="Ueno A."/>
            <person name="Tamazawa S."/>
            <person name="Tamamura S."/>
            <person name="Murakami T."/>
            <person name="Kiyama T."/>
            <person name="Inomata H."/>
            <person name="Amano Y."/>
            <person name="Miyakawa K."/>
            <person name="Tamaki H."/>
            <person name="Naganuma T."/>
            <person name="Kaneko K."/>
        </authorList>
    </citation>
    <scope>NUCLEOTIDE SEQUENCE [LARGE SCALE GENOMIC DNA]</scope>
    <source>
        <strain evidence="2 3">HN2</strain>
    </source>
</reference>
<dbReference type="Proteomes" id="UP000503840">
    <property type="component" value="Unassembled WGS sequence"/>
</dbReference>
<comment type="caution">
    <text evidence="2">The sequence shown here is derived from an EMBL/GenBank/DDBJ whole genome shotgun (WGS) entry which is preliminary data.</text>
</comment>
<keyword evidence="3" id="KW-1185">Reference proteome</keyword>
<name>A0A7J0BMB0_9BACT</name>